<proteinExistence type="predicted"/>
<reference evidence="1" key="1">
    <citation type="journal article" date="2020" name="Nature">
        <title>Giant virus diversity and host interactions through global metagenomics.</title>
        <authorList>
            <person name="Schulz F."/>
            <person name="Roux S."/>
            <person name="Paez-Espino D."/>
            <person name="Jungbluth S."/>
            <person name="Walsh D.A."/>
            <person name="Denef V.J."/>
            <person name="McMahon K.D."/>
            <person name="Konstantinidis K.T."/>
            <person name="Eloe-Fadrosh E.A."/>
            <person name="Kyrpides N.C."/>
            <person name="Woyke T."/>
        </authorList>
    </citation>
    <scope>NUCLEOTIDE SEQUENCE</scope>
    <source>
        <strain evidence="1">GVMAG-M-3300009185-36</strain>
    </source>
</reference>
<protein>
    <submittedName>
        <fullName evidence="1">Uncharacterized protein</fullName>
    </submittedName>
</protein>
<dbReference type="EMBL" id="MN739048">
    <property type="protein sequence ID" value="QHS85728.1"/>
    <property type="molecule type" value="Genomic_DNA"/>
</dbReference>
<name>A0A6C0B2G9_9ZZZZ</name>
<organism evidence="1">
    <name type="scientific">viral metagenome</name>
    <dbReference type="NCBI Taxonomy" id="1070528"/>
    <lineage>
        <taxon>unclassified sequences</taxon>
        <taxon>metagenomes</taxon>
        <taxon>organismal metagenomes</taxon>
    </lineage>
</organism>
<accession>A0A6C0B2G9</accession>
<sequence length="124" mass="14330">MSKKVLIDALFNQFNSFLGELKQMYPEDVDFPVFITTLSMLKTANPMLVVNFVKTEIVDPFGAKIQDRDESFFMEQDYTVRGDVDLDIVDKIKQYIQGMSPETKETVWKYIEIITKLCSKALEA</sequence>
<dbReference type="AlphaFoldDB" id="A0A6C0B2G9"/>
<evidence type="ECO:0000313" key="1">
    <source>
        <dbReference type="EMBL" id="QHS85728.1"/>
    </source>
</evidence>